<dbReference type="RefSeq" id="WP_055288113.1">
    <property type="nucleotide sequence ID" value="NZ_CABIXW010000011.1"/>
</dbReference>
<dbReference type="EMBL" id="CZBV01000011">
    <property type="protein sequence ID" value="CUQ91490.1"/>
    <property type="molecule type" value="Genomic_DNA"/>
</dbReference>
<gene>
    <name evidence="1" type="ORF">ERS852492_02898</name>
</gene>
<sequence length="317" mass="36923">MRKKNTIKKIDKPDTAMKTFWRNNERFADLFNAVAFNGRQVINPDELTEMDTDVSGVIQFTDYNESLVRTRDIIKKFYNGIEFTILGLELQTNPHYAMPVRALLYDGLGYLKECNEFRRLHRSENDFDSSKSFLSGFNKSDKIHPIITLIFYYGESPWDGPVSLSDMMTDIPEELRPFFSDYKINLVQILDSGRYQFYNEDVRCVFDITQKIYAKNLQGLSKEYTNKPIDSKIINLITTITGFSKLSDIFNESDNGGETAMWKCVEEMENEWIQKGKQKERQTAIITIIELGLTKEQILTKYSEKDYLKAEKALNNK</sequence>
<dbReference type="Proteomes" id="UP000095780">
    <property type="component" value="Unassembled WGS sequence"/>
</dbReference>
<evidence type="ECO:0000313" key="1">
    <source>
        <dbReference type="EMBL" id="CUQ91490.1"/>
    </source>
</evidence>
<proteinExistence type="predicted"/>
<evidence type="ECO:0008006" key="3">
    <source>
        <dbReference type="Google" id="ProtNLM"/>
    </source>
</evidence>
<accession>A0A175A832</accession>
<reference evidence="1 2" key="1">
    <citation type="submission" date="2015-09" db="EMBL/GenBank/DDBJ databases">
        <authorList>
            <consortium name="Pathogen Informatics"/>
        </authorList>
    </citation>
    <scope>NUCLEOTIDE SEQUENCE [LARGE SCALE GENOMIC DNA]</scope>
    <source>
        <strain evidence="1 2">2789STDY5834878</strain>
    </source>
</reference>
<evidence type="ECO:0000313" key="2">
    <source>
        <dbReference type="Proteomes" id="UP000095780"/>
    </source>
</evidence>
<dbReference type="AlphaFoldDB" id="A0A175A832"/>
<protein>
    <recommendedName>
        <fullName evidence="3">Transposase, YhgA-like</fullName>
    </recommendedName>
</protein>
<name>A0A175A832_9FIRM</name>
<organism evidence="1 2">
    <name type="scientific">Lachnospira eligens</name>
    <dbReference type="NCBI Taxonomy" id="39485"/>
    <lineage>
        <taxon>Bacteria</taxon>
        <taxon>Bacillati</taxon>
        <taxon>Bacillota</taxon>
        <taxon>Clostridia</taxon>
        <taxon>Lachnospirales</taxon>
        <taxon>Lachnospiraceae</taxon>
        <taxon>Lachnospira</taxon>
    </lineage>
</organism>